<dbReference type="PANTHER" id="PTHR44998">
    <property type="match status" value="1"/>
</dbReference>
<feature type="signal peptide" evidence="1">
    <location>
        <begin position="1"/>
        <end position="20"/>
    </location>
</feature>
<dbReference type="SMART" id="SM00028">
    <property type="entry name" value="TPR"/>
    <property type="match status" value="4"/>
</dbReference>
<protein>
    <submittedName>
        <fullName evidence="2">Tetratricopeptide repeat-containing protein</fullName>
    </submittedName>
</protein>
<name>A0A1I2I1U3_9BACT</name>
<dbReference type="Pfam" id="PF13432">
    <property type="entry name" value="TPR_16"/>
    <property type="match status" value="2"/>
</dbReference>
<sequence length="262" mass="28210">MPRFAACALTVVLTAASALAPACNSTPAVDPAEQAAQIKKDLANAAARVNDEKWKEAEGMLTRVLEAEPSNPEALALMAKVRLFGDKDAGKALELIDRAIAGKGDVADYHATRASALEKSGKDADAAASWGKASQLDPDNGNYGLHQGQALRRAKQYEQAEAVFREVIKNDEAVKFVYSELGDVLREQGKLDEALTTYAKAMIKYQGDKTAHAGAAQVYEAKGETQKAIDEWSTYIRMDCCSDFSNNVAKKRIAELQQGRAG</sequence>
<evidence type="ECO:0000256" key="1">
    <source>
        <dbReference type="SAM" id="SignalP"/>
    </source>
</evidence>
<keyword evidence="1" id="KW-0732">Signal</keyword>
<organism evidence="2 3">
    <name type="scientific">Nannocystis exedens</name>
    <dbReference type="NCBI Taxonomy" id="54"/>
    <lineage>
        <taxon>Bacteria</taxon>
        <taxon>Pseudomonadati</taxon>
        <taxon>Myxococcota</taxon>
        <taxon>Polyangia</taxon>
        <taxon>Nannocystales</taxon>
        <taxon>Nannocystaceae</taxon>
        <taxon>Nannocystis</taxon>
    </lineage>
</organism>
<dbReference type="Proteomes" id="UP000199400">
    <property type="component" value="Unassembled WGS sequence"/>
</dbReference>
<dbReference type="EMBL" id="FOMX01000050">
    <property type="protein sequence ID" value="SFF34501.1"/>
    <property type="molecule type" value="Genomic_DNA"/>
</dbReference>
<evidence type="ECO:0000313" key="2">
    <source>
        <dbReference type="EMBL" id="SFF34501.1"/>
    </source>
</evidence>
<dbReference type="InterPro" id="IPR019734">
    <property type="entry name" value="TPR_rpt"/>
</dbReference>
<dbReference type="SUPFAM" id="SSF48452">
    <property type="entry name" value="TPR-like"/>
    <property type="match status" value="1"/>
</dbReference>
<dbReference type="PANTHER" id="PTHR44998:SF1">
    <property type="entry name" value="UDP-N-ACETYLGLUCOSAMINE--PEPTIDE N-ACETYLGLUCOSAMINYLTRANSFERASE 110 KDA SUBUNIT"/>
    <property type="match status" value="1"/>
</dbReference>
<reference evidence="3" key="1">
    <citation type="submission" date="2016-10" db="EMBL/GenBank/DDBJ databases">
        <authorList>
            <person name="Varghese N."/>
            <person name="Submissions S."/>
        </authorList>
    </citation>
    <scope>NUCLEOTIDE SEQUENCE [LARGE SCALE GENOMIC DNA]</scope>
    <source>
        <strain evidence="3">ATCC 25963</strain>
    </source>
</reference>
<dbReference type="STRING" id="54.SAMN02745121_08283"/>
<dbReference type="InterPro" id="IPR011990">
    <property type="entry name" value="TPR-like_helical_dom_sf"/>
</dbReference>
<evidence type="ECO:0000313" key="3">
    <source>
        <dbReference type="Proteomes" id="UP000199400"/>
    </source>
</evidence>
<gene>
    <name evidence="2" type="ORF">SAMN02745121_08283</name>
</gene>
<dbReference type="RefSeq" id="WP_096333939.1">
    <property type="nucleotide sequence ID" value="NZ_FOMX01000050.1"/>
</dbReference>
<dbReference type="Gene3D" id="1.25.40.10">
    <property type="entry name" value="Tetratricopeptide repeat domain"/>
    <property type="match status" value="2"/>
</dbReference>
<feature type="chain" id="PRO_5011612333" evidence="1">
    <location>
        <begin position="21"/>
        <end position="262"/>
    </location>
</feature>
<dbReference type="AlphaFoldDB" id="A0A1I2I1U3"/>
<accession>A0A1I2I1U3</accession>
<proteinExistence type="predicted"/>
<keyword evidence="3" id="KW-1185">Reference proteome</keyword>